<protein>
    <submittedName>
        <fullName evidence="2">Uncharacterized protein</fullName>
    </submittedName>
</protein>
<dbReference type="Proteomes" id="UP000823918">
    <property type="component" value="Unassembled WGS sequence"/>
</dbReference>
<organism evidence="2 3">
    <name type="scientific">Candidatus Ruthenibacterium merdavium</name>
    <dbReference type="NCBI Taxonomy" id="2838752"/>
    <lineage>
        <taxon>Bacteria</taxon>
        <taxon>Bacillati</taxon>
        <taxon>Bacillota</taxon>
        <taxon>Clostridia</taxon>
        <taxon>Eubacteriales</taxon>
        <taxon>Oscillospiraceae</taxon>
        <taxon>Ruthenibacterium</taxon>
    </lineage>
</organism>
<sequence>MMDKKMICGVLVTVIGLTFSMFTLAYASMNPWDYNGIDGLLGSLLGTQMLMPLMLSMTVMLAGLGYCFWCAYQKDK</sequence>
<accession>A0A9D2TJN6</accession>
<evidence type="ECO:0000313" key="2">
    <source>
        <dbReference type="EMBL" id="HJC71248.1"/>
    </source>
</evidence>
<evidence type="ECO:0000256" key="1">
    <source>
        <dbReference type="SAM" id="Phobius"/>
    </source>
</evidence>
<reference evidence="2" key="1">
    <citation type="journal article" date="2021" name="PeerJ">
        <title>Extensive microbial diversity within the chicken gut microbiome revealed by metagenomics and culture.</title>
        <authorList>
            <person name="Gilroy R."/>
            <person name="Ravi A."/>
            <person name="Getino M."/>
            <person name="Pursley I."/>
            <person name="Horton D.L."/>
            <person name="Alikhan N.F."/>
            <person name="Baker D."/>
            <person name="Gharbi K."/>
            <person name="Hall N."/>
            <person name="Watson M."/>
            <person name="Adriaenssens E.M."/>
            <person name="Foster-Nyarko E."/>
            <person name="Jarju S."/>
            <person name="Secka A."/>
            <person name="Antonio M."/>
            <person name="Oren A."/>
            <person name="Chaudhuri R.R."/>
            <person name="La Ragione R."/>
            <person name="Hildebrand F."/>
            <person name="Pallen M.J."/>
        </authorList>
    </citation>
    <scope>NUCLEOTIDE SEQUENCE</scope>
    <source>
        <strain evidence="2">5933</strain>
    </source>
</reference>
<keyword evidence="1" id="KW-0472">Membrane</keyword>
<name>A0A9D2TJN6_9FIRM</name>
<dbReference type="EMBL" id="DWWA01000004">
    <property type="protein sequence ID" value="HJC71248.1"/>
    <property type="molecule type" value="Genomic_DNA"/>
</dbReference>
<evidence type="ECO:0000313" key="3">
    <source>
        <dbReference type="Proteomes" id="UP000823918"/>
    </source>
</evidence>
<proteinExistence type="predicted"/>
<comment type="caution">
    <text evidence="2">The sequence shown here is derived from an EMBL/GenBank/DDBJ whole genome shotgun (WGS) entry which is preliminary data.</text>
</comment>
<feature type="transmembrane region" description="Helical" evidence="1">
    <location>
        <begin position="51"/>
        <end position="72"/>
    </location>
</feature>
<keyword evidence="1" id="KW-1133">Transmembrane helix</keyword>
<gene>
    <name evidence="2" type="ORF">H9698_00425</name>
</gene>
<keyword evidence="1" id="KW-0812">Transmembrane</keyword>
<reference evidence="2" key="2">
    <citation type="submission" date="2021-04" db="EMBL/GenBank/DDBJ databases">
        <authorList>
            <person name="Gilroy R."/>
        </authorList>
    </citation>
    <scope>NUCLEOTIDE SEQUENCE</scope>
    <source>
        <strain evidence="2">5933</strain>
    </source>
</reference>
<dbReference type="AlphaFoldDB" id="A0A9D2TJN6"/>